<evidence type="ECO:0000313" key="2">
    <source>
        <dbReference type="Proteomes" id="UP000887577"/>
    </source>
</evidence>
<evidence type="ECO:0000313" key="3">
    <source>
        <dbReference type="WBParaSite" id="PSU_v2.g16820.t1"/>
    </source>
</evidence>
<reference evidence="3" key="1">
    <citation type="submission" date="2022-11" db="UniProtKB">
        <authorList>
            <consortium name="WormBaseParasite"/>
        </authorList>
    </citation>
    <scope>IDENTIFICATION</scope>
</reference>
<organism evidence="2 3">
    <name type="scientific">Panagrolaimus superbus</name>
    <dbReference type="NCBI Taxonomy" id="310955"/>
    <lineage>
        <taxon>Eukaryota</taxon>
        <taxon>Metazoa</taxon>
        <taxon>Ecdysozoa</taxon>
        <taxon>Nematoda</taxon>
        <taxon>Chromadorea</taxon>
        <taxon>Rhabditida</taxon>
        <taxon>Tylenchina</taxon>
        <taxon>Panagrolaimomorpha</taxon>
        <taxon>Panagrolaimoidea</taxon>
        <taxon>Panagrolaimidae</taxon>
        <taxon>Panagrolaimus</taxon>
    </lineage>
</organism>
<proteinExistence type="predicted"/>
<keyword evidence="2" id="KW-1185">Reference proteome</keyword>
<feature type="compositionally biased region" description="Polar residues" evidence="1">
    <location>
        <begin position="19"/>
        <end position="28"/>
    </location>
</feature>
<dbReference type="WBParaSite" id="PSU_v2.g16820.t1">
    <property type="protein sequence ID" value="PSU_v2.g16820.t1"/>
    <property type="gene ID" value="PSU_v2.g16820"/>
</dbReference>
<protein>
    <submittedName>
        <fullName evidence="3">Uncharacterized protein</fullName>
    </submittedName>
</protein>
<dbReference type="AlphaFoldDB" id="A0A914YHN9"/>
<name>A0A914YHN9_9BILA</name>
<sequence>MFDKVTFPKAIHRHGQKHILSSNPSTSKSTEKIEMSESELEEVLTAASTSNSKDVSKVATAASTSNSKDVSKVPTAGHVSQLANLGKYAFA</sequence>
<feature type="region of interest" description="Disordered" evidence="1">
    <location>
        <begin position="13"/>
        <end position="56"/>
    </location>
</feature>
<evidence type="ECO:0000256" key="1">
    <source>
        <dbReference type="SAM" id="MobiDB-lite"/>
    </source>
</evidence>
<accession>A0A914YHN9</accession>
<dbReference type="Proteomes" id="UP000887577">
    <property type="component" value="Unplaced"/>
</dbReference>